<reference evidence="9 10" key="2">
    <citation type="submission" date="2018-11" db="EMBL/GenBank/DDBJ databases">
        <authorList>
            <consortium name="Pathogen Informatics"/>
        </authorList>
    </citation>
    <scope>NUCLEOTIDE SEQUENCE [LARGE SCALE GENOMIC DNA]</scope>
    <source>
        <strain evidence="9">Dakar</strain>
        <strain evidence="10">Dakar, Senegal</strain>
    </source>
</reference>
<dbReference type="InterPro" id="IPR000203">
    <property type="entry name" value="GPS"/>
</dbReference>
<feature type="compositionally biased region" description="Polar residues" evidence="6">
    <location>
        <begin position="289"/>
        <end position="301"/>
    </location>
</feature>
<evidence type="ECO:0000313" key="9">
    <source>
        <dbReference type="EMBL" id="VDP76248.1"/>
    </source>
</evidence>
<dbReference type="PANTHER" id="PTHR12011:SF347">
    <property type="entry name" value="FI21270P1-RELATED"/>
    <property type="match status" value="1"/>
</dbReference>
<dbReference type="PANTHER" id="PTHR12011">
    <property type="entry name" value="ADHESION G-PROTEIN COUPLED RECEPTOR"/>
    <property type="match status" value="1"/>
</dbReference>
<dbReference type="WBParaSite" id="SCUD_0002170301-mRNA-1">
    <property type="protein sequence ID" value="SCUD_0002170301-mRNA-1"/>
    <property type="gene ID" value="SCUD_0002170301"/>
</dbReference>
<keyword evidence="4 7" id="KW-0472">Membrane</keyword>
<feature type="transmembrane region" description="Helical" evidence="7">
    <location>
        <begin position="62"/>
        <end position="87"/>
    </location>
</feature>
<evidence type="ECO:0000313" key="10">
    <source>
        <dbReference type="Proteomes" id="UP000279833"/>
    </source>
</evidence>
<organism evidence="11">
    <name type="scientific">Schistosoma curassoni</name>
    <dbReference type="NCBI Taxonomy" id="6186"/>
    <lineage>
        <taxon>Eukaryota</taxon>
        <taxon>Metazoa</taxon>
        <taxon>Spiralia</taxon>
        <taxon>Lophotrochozoa</taxon>
        <taxon>Platyhelminthes</taxon>
        <taxon>Trematoda</taxon>
        <taxon>Digenea</taxon>
        <taxon>Strigeidida</taxon>
        <taxon>Schistosomatoidea</taxon>
        <taxon>Schistosomatidae</taxon>
        <taxon>Schistosoma</taxon>
    </lineage>
</organism>
<dbReference type="STRING" id="6186.A0A183L2Z4"/>
<evidence type="ECO:0000256" key="1">
    <source>
        <dbReference type="ARBA" id="ARBA00004370"/>
    </source>
</evidence>
<reference evidence="11" key="1">
    <citation type="submission" date="2016-06" db="UniProtKB">
        <authorList>
            <consortium name="WormBaseParasite"/>
        </authorList>
    </citation>
    <scope>IDENTIFICATION</scope>
</reference>
<evidence type="ECO:0000256" key="4">
    <source>
        <dbReference type="ARBA" id="ARBA00023136"/>
    </source>
</evidence>
<feature type="transmembrane region" description="Helical" evidence="7">
    <location>
        <begin position="218"/>
        <end position="240"/>
    </location>
</feature>
<dbReference type="InterPro" id="IPR057244">
    <property type="entry name" value="GAIN_B"/>
</dbReference>
<gene>
    <name evidence="9" type="ORF">SCUD_LOCUS21701</name>
</gene>
<keyword evidence="5" id="KW-1015">Disulfide bond</keyword>
<feature type="transmembrane region" description="Helical" evidence="7">
    <location>
        <begin position="194"/>
        <end position="212"/>
    </location>
</feature>
<dbReference type="Gene3D" id="2.60.220.50">
    <property type="match status" value="1"/>
</dbReference>
<dbReference type="Gene3D" id="1.20.1070.10">
    <property type="entry name" value="Rhodopsin 7-helix transmembrane proteins"/>
    <property type="match status" value="1"/>
</dbReference>
<dbReference type="AlphaFoldDB" id="A0A183L2Z4"/>
<dbReference type="SMART" id="SM00303">
    <property type="entry name" value="GPS"/>
    <property type="match status" value="1"/>
</dbReference>
<dbReference type="PROSITE" id="PS50221">
    <property type="entry name" value="GAIN_B"/>
    <property type="match status" value="1"/>
</dbReference>
<dbReference type="Proteomes" id="UP000279833">
    <property type="component" value="Unassembled WGS sequence"/>
</dbReference>
<keyword evidence="10" id="KW-1185">Reference proteome</keyword>
<evidence type="ECO:0000256" key="2">
    <source>
        <dbReference type="ARBA" id="ARBA00022692"/>
    </source>
</evidence>
<evidence type="ECO:0000313" key="11">
    <source>
        <dbReference type="WBParaSite" id="SCUD_0002170301-mRNA-1"/>
    </source>
</evidence>
<sequence length="321" mass="36420">LDINGAWNTDGCQIIKSTKTHVQCSCNHLSLFAVAMESEDAPYRSVPIWKAWGTKSESECTMLMNIIIFGGNGLSLTCSIIFLLTLITVWKKASIPDICLTRMGLCLCQIGFHATLLIEPLMNQYQIPCQAIGVSLNLFAILVSSWLSNEAISLFKSFVLGQLKLTYCWTWITETPAFLPPKILDRLFTRVKKLNSLLLYYLITWSLLFVVIQVTIPYVVFIAFALVSLQGTWSFVIYGLEDRELFKASLRNTQNQQQSDNILETNKLSTDPVIKNMEKDELYITNQSTHQDNSTAVNQQDQDTKKDARILQRNKSNKKDI</sequence>
<name>A0A183L2Z4_9TREM</name>
<feature type="region of interest" description="Disordered" evidence="6">
    <location>
        <begin position="289"/>
        <end position="321"/>
    </location>
</feature>
<proteinExistence type="predicted"/>
<evidence type="ECO:0000256" key="5">
    <source>
        <dbReference type="ARBA" id="ARBA00023157"/>
    </source>
</evidence>
<keyword evidence="2 7" id="KW-0812">Transmembrane</keyword>
<feature type="domain" description="GAIN-B" evidence="8">
    <location>
        <begin position="1"/>
        <end position="42"/>
    </location>
</feature>
<comment type="subcellular location">
    <subcellularLocation>
        <location evidence="1">Membrane</location>
    </subcellularLocation>
</comment>
<evidence type="ECO:0000256" key="7">
    <source>
        <dbReference type="SAM" id="Phobius"/>
    </source>
</evidence>
<dbReference type="GO" id="GO:0005886">
    <property type="term" value="C:plasma membrane"/>
    <property type="evidence" value="ECO:0007669"/>
    <property type="project" value="TreeGrafter"/>
</dbReference>
<accession>A0A183L2Z4</accession>
<dbReference type="EMBL" id="UZAK01047165">
    <property type="protein sequence ID" value="VDP76248.1"/>
    <property type="molecule type" value="Genomic_DNA"/>
</dbReference>
<evidence type="ECO:0000256" key="3">
    <source>
        <dbReference type="ARBA" id="ARBA00022989"/>
    </source>
</evidence>
<evidence type="ECO:0000259" key="8">
    <source>
        <dbReference type="PROSITE" id="PS50221"/>
    </source>
</evidence>
<protein>
    <submittedName>
        <fullName evidence="11">GPS domain-containing protein</fullName>
    </submittedName>
</protein>
<keyword evidence="3 7" id="KW-1133">Transmembrane helix</keyword>
<evidence type="ECO:0000256" key="6">
    <source>
        <dbReference type="SAM" id="MobiDB-lite"/>
    </source>
</evidence>
<dbReference type="Pfam" id="PF01825">
    <property type="entry name" value="GPS"/>
    <property type="match status" value="1"/>
</dbReference>
<dbReference type="InterPro" id="IPR046338">
    <property type="entry name" value="GAIN_dom_sf"/>
</dbReference>